<evidence type="ECO:0000259" key="7">
    <source>
        <dbReference type="Pfam" id="PF04357"/>
    </source>
</evidence>
<dbReference type="Pfam" id="PF04357">
    <property type="entry name" value="TamB"/>
    <property type="match status" value="1"/>
</dbReference>
<evidence type="ECO:0000256" key="6">
    <source>
        <dbReference type="SAM" id="Phobius"/>
    </source>
</evidence>
<evidence type="ECO:0000313" key="9">
    <source>
        <dbReference type="Proteomes" id="UP000636110"/>
    </source>
</evidence>
<keyword evidence="2 6" id="KW-0812">Transmembrane</keyword>
<dbReference type="Proteomes" id="UP000636110">
    <property type="component" value="Unassembled WGS sequence"/>
</dbReference>
<dbReference type="InterPro" id="IPR008023">
    <property type="entry name" value="DUF748"/>
</dbReference>
<dbReference type="Pfam" id="PF05359">
    <property type="entry name" value="DUF748"/>
    <property type="match status" value="1"/>
</dbReference>
<gene>
    <name evidence="8" type="ORF">GM920_22850</name>
</gene>
<dbReference type="RefSeq" id="WP_182961718.1">
    <property type="nucleotide sequence ID" value="NZ_WNXC01000011.1"/>
</dbReference>
<dbReference type="EMBL" id="WNXC01000011">
    <property type="protein sequence ID" value="MBB2151752.1"/>
    <property type="molecule type" value="Genomic_DNA"/>
</dbReference>
<keyword evidence="9" id="KW-1185">Reference proteome</keyword>
<accession>A0ABR6F3C7</accession>
<organism evidence="8 9">
    <name type="scientific">Pedobacter gandavensis</name>
    <dbReference type="NCBI Taxonomy" id="2679963"/>
    <lineage>
        <taxon>Bacteria</taxon>
        <taxon>Pseudomonadati</taxon>
        <taxon>Bacteroidota</taxon>
        <taxon>Sphingobacteriia</taxon>
        <taxon>Sphingobacteriales</taxon>
        <taxon>Sphingobacteriaceae</taxon>
        <taxon>Pedobacter</taxon>
    </lineage>
</organism>
<reference evidence="8 9" key="1">
    <citation type="submission" date="2019-11" db="EMBL/GenBank/DDBJ databases">
        <title>Description of Pedobacter sp. LMG 31462T.</title>
        <authorList>
            <person name="Carlier A."/>
            <person name="Qi S."/>
            <person name="Vandamme P."/>
        </authorList>
    </citation>
    <scope>NUCLEOTIDE SEQUENCE [LARGE SCALE GENOMIC DNA]</scope>
    <source>
        <strain evidence="8 9">LMG 31462</strain>
    </source>
</reference>
<dbReference type="InterPro" id="IPR007452">
    <property type="entry name" value="TamB_C"/>
</dbReference>
<evidence type="ECO:0000256" key="2">
    <source>
        <dbReference type="ARBA" id="ARBA00022692"/>
    </source>
</evidence>
<comment type="subcellular location">
    <subcellularLocation>
        <location evidence="1">Membrane</location>
        <topology evidence="1">Single-pass membrane protein</topology>
    </subcellularLocation>
</comment>
<sequence length="1734" mass="192531">MNKYIRKSLKVILWIIASIILLVVLLVISLNIPAVQNFVKDQAISYLKNKTKTEVSLESIHIAFPKDIVMNKFYMEDRKGDTLLYAQKLAVDVDLFKIFSNKIEVNNISLEKIRANVTRIDPDTTFNFSFLVDAFMSDQTKPEDQVKKDTTSTLKFSINKISLEDIGINYRDDVAGNEVKLNLGEFKTNIKDFDMDHQRYVIQSLSLKNTDLKYAQRKPLTQLKAHLEQSIDTAKTASGKLPYVEIKDFAFNQVKINFDDQLSQMSADVNLNELALTQLVADLTNNKYNVAEGKINNSTVDYQAAATQMKAKVNLKEFSLSKLMADLTKSNYQLEQATLNNSEVLFAFKPAAATKASASSKSSSATKSGTPAKGTAATDPSASAPISLLLSKLNLSKNNIQYDNLSAKPTKGMDFNHLKIKDLDVIAEGVAYGPDGIKVKVKKGFMKEKSGFQLSRLQGDVAYTDQAVYVKNFILKTPNTSIENATSLTYTSMDDLTKHPERVKINMVVKNSTIGLKDAGYFSDAVPAAYRNEKLKINGSANGYLNDLNIPGFQASGLKSTNINLNGKIKGLPDLNKLYLDLNIKQFSLTKQDLLVVIPKNTLPTNIELPNKIQAFGKFTGSLTNFNTGFNINTDMGSAKLLANMKGPKGKEQYTANVNLNNFNVGKLLKQQAQLGKITAKATINGTGLDPKTASLKINGQIINATYNKYTYKNLDINGTYAQQKLNLKSNMADSNLNFKLSAAVNIAGKYPAVKAKMDLTQVDLKALNFSPTEFKVAGIVDADLSTADVDYLNGDIFIKGLQVVKEGKKINVDTIQIHAETNAEKSLLTLKSELMTARIDGKYQLSNLATAVTNQINKYYQFGEVKQIPDQRIRFFAKVYNPKFIQDFVPSLTTFSPSYIYGLLDTKKDSLAMKAWVPHVVYGDYKVDSTRLSIDNTDQKINYKLMVKSLQSSSINLYNTEISGDAVDNHLGVNIYLRDRKLKDKYLLGGTFQSINKDYRFSLDPQKLLLNYQKWVVAPENYIQFGQSGIMAKNFDISRDNQLLSVNSVGNEANAPLKVLFKDFKIETLTKFAEQDSSLIGGSINGTVDAKDLMGTPKFEANLTIDQLRYQKDQLGTLRVAVNNNTENAFETNISLSGVHELRVNGFYYTAPESALDLTLNVDKIDLKSLESVSMGQIKRGSGTISGEMKVKGALTAPKINGELKFNQAAFTATYVNSYFRMPNETITFNEEGIRFDNFTVLDSLNQALKVNGKILTSNYRDFRFGLDISAKNFRLMNSTSADNDMIYGKVFVSTNFFKIRGDMYQPQINMNLTVNKGTKFFFAMPSADPTIIDQEGVVQFIDMNAPPFNGQKVLIAASDSLNKAPIMGINLSADLNMDKDAEFTVVVDPSNGDQLKVKGEGTLNATMDPSGKMSLTGRYELSDGSYKLSVGGIATREFKIQQGSSIVWTGEPTSANVDITAIYEVNAPAIDLVANELGDDAYLRAQAKQKFPFQVYLMITGEIMKPIINFRLDLPENERGILGGQVYTKIQNVNTNESELNKQVFALLALERFIADNPFQSLAGSGNGLVANYARQSVSKLLTDQLNNLASDLIKGVDINFGLNTSEDYSTGKLENRTELEIGLSKKLLDDRLTVTVGSSFGLEGNSNQNNNNSSNIAGNVNIEYLLSKDGRYRLRAYRRNQTDGIIEGQIVETGIGFALVVDYNRFREIFKQFKDRRTFKKEQKPKNEKTN</sequence>
<feature type="region of interest" description="Disordered" evidence="5">
    <location>
        <begin position="358"/>
        <end position="381"/>
    </location>
</feature>
<name>A0ABR6F3C7_9SPHI</name>
<feature type="domain" description="Translocation and assembly module TamB C-terminal" evidence="7">
    <location>
        <begin position="1240"/>
        <end position="1684"/>
    </location>
</feature>
<proteinExistence type="predicted"/>
<evidence type="ECO:0000256" key="5">
    <source>
        <dbReference type="SAM" id="MobiDB-lite"/>
    </source>
</evidence>
<evidence type="ECO:0000256" key="1">
    <source>
        <dbReference type="ARBA" id="ARBA00004167"/>
    </source>
</evidence>
<comment type="caution">
    <text evidence="8">The sequence shown here is derived from an EMBL/GenBank/DDBJ whole genome shotgun (WGS) entry which is preliminary data.</text>
</comment>
<keyword evidence="3 6" id="KW-1133">Transmembrane helix</keyword>
<feature type="compositionally biased region" description="Low complexity" evidence="5">
    <location>
        <begin position="358"/>
        <end position="373"/>
    </location>
</feature>
<keyword evidence="4 6" id="KW-0472">Membrane</keyword>
<feature type="transmembrane region" description="Helical" evidence="6">
    <location>
        <begin position="12"/>
        <end position="32"/>
    </location>
</feature>
<evidence type="ECO:0000256" key="4">
    <source>
        <dbReference type="ARBA" id="ARBA00023136"/>
    </source>
</evidence>
<protein>
    <submittedName>
        <fullName evidence="8">Translocation/assembly module TamB</fullName>
    </submittedName>
</protein>
<evidence type="ECO:0000313" key="8">
    <source>
        <dbReference type="EMBL" id="MBB2151752.1"/>
    </source>
</evidence>
<evidence type="ECO:0000256" key="3">
    <source>
        <dbReference type="ARBA" id="ARBA00022989"/>
    </source>
</evidence>